<dbReference type="EMBL" id="CAUEEQ010013987">
    <property type="protein sequence ID" value="CAJ0937945.1"/>
    <property type="molecule type" value="Genomic_DNA"/>
</dbReference>
<dbReference type="SMART" id="SM00298">
    <property type="entry name" value="CHROMO"/>
    <property type="match status" value="1"/>
</dbReference>
<dbReference type="Gene3D" id="2.30.30.140">
    <property type="match status" value="1"/>
</dbReference>
<accession>A0ABN9LBB7</accession>
<protein>
    <recommendedName>
        <fullName evidence="2">Chromo domain-containing protein</fullName>
    </recommendedName>
</protein>
<evidence type="ECO:0000313" key="4">
    <source>
        <dbReference type="Proteomes" id="UP001176940"/>
    </source>
</evidence>
<dbReference type="SUPFAM" id="SSF54160">
    <property type="entry name" value="Chromo domain-like"/>
    <property type="match status" value="1"/>
</dbReference>
<name>A0ABN9LBB7_9NEOB</name>
<dbReference type="InterPro" id="IPR000953">
    <property type="entry name" value="Chromo/chromo_shadow_dom"/>
</dbReference>
<dbReference type="Proteomes" id="UP001176940">
    <property type="component" value="Unassembled WGS sequence"/>
</dbReference>
<evidence type="ECO:0000256" key="1">
    <source>
        <dbReference type="ARBA" id="ARBA00004123"/>
    </source>
</evidence>
<dbReference type="PANTHER" id="PTHR10880:SF15">
    <property type="entry name" value="MSL COMPLEX SUBUNIT 3"/>
    <property type="match status" value="1"/>
</dbReference>
<gene>
    <name evidence="3" type="ORF">RIMI_LOCUS7395239</name>
</gene>
<dbReference type="InterPro" id="IPR008906">
    <property type="entry name" value="HATC_C_dom"/>
</dbReference>
<dbReference type="InterPro" id="IPR016197">
    <property type="entry name" value="Chromo-like_dom_sf"/>
</dbReference>
<dbReference type="Pfam" id="PF05699">
    <property type="entry name" value="Dimer_Tnp_hAT"/>
    <property type="match status" value="1"/>
</dbReference>
<evidence type="ECO:0000313" key="3">
    <source>
        <dbReference type="EMBL" id="CAJ0937945.1"/>
    </source>
</evidence>
<proteinExistence type="predicted"/>
<dbReference type="CDD" id="cd18983">
    <property type="entry name" value="CBD_MSL3_like"/>
    <property type="match status" value="1"/>
</dbReference>
<dbReference type="InterPro" id="IPR053820">
    <property type="entry name" value="MSL3_chromo-like"/>
</dbReference>
<reference evidence="3" key="1">
    <citation type="submission" date="2023-07" db="EMBL/GenBank/DDBJ databases">
        <authorList>
            <person name="Stuckert A."/>
        </authorList>
    </citation>
    <scope>NUCLEOTIDE SEQUENCE</scope>
</reference>
<evidence type="ECO:0000259" key="2">
    <source>
        <dbReference type="SMART" id="SM00298"/>
    </source>
</evidence>
<dbReference type="InterPro" id="IPR012337">
    <property type="entry name" value="RNaseH-like_sf"/>
</dbReference>
<keyword evidence="4" id="KW-1185">Reference proteome</keyword>
<comment type="subcellular location">
    <subcellularLocation>
        <location evidence="1">Nucleus</location>
    </subcellularLocation>
</comment>
<dbReference type="Pfam" id="PF22732">
    <property type="entry name" value="MSL3_chromo-like"/>
    <property type="match status" value="1"/>
</dbReference>
<feature type="domain" description="Chromo" evidence="2">
    <location>
        <begin position="171"/>
        <end position="251"/>
    </location>
</feature>
<organism evidence="3 4">
    <name type="scientific">Ranitomeya imitator</name>
    <name type="common">mimic poison frog</name>
    <dbReference type="NCBI Taxonomy" id="111125"/>
    <lineage>
        <taxon>Eukaryota</taxon>
        <taxon>Metazoa</taxon>
        <taxon>Chordata</taxon>
        <taxon>Craniata</taxon>
        <taxon>Vertebrata</taxon>
        <taxon>Euteleostomi</taxon>
        <taxon>Amphibia</taxon>
        <taxon>Batrachia</taxon>
        <taxon>Anura</taxon>
        <taxon>Neobatrachia</taxon>
        <taxon>Hyloidea</taxon>
        <taxon>Dendrobatidae</taxon>
        <taxon>Dendrobatinae</taxon>
        <taxon>Ranitomeya</taxon>
    </lineage>
</organism>
<comment type="caution">
    <text evidence="3">The sequence shown here is derived from an EMBL/GenBank/DDBJ whole genome shotgun (WGS) entry which is preliminary data.</text>
</comment>
<sequence length="254" mass="28959">MVQEYLELNINTISEGLDPFTFWSSKTDEWPELASHALEVLSCLAARVFSERVFSSAGGILKNKRIRLSPESVDRLTFIKMNKSKITKDFCHPNRRLYRLAACNWLYSYKHHLVPLRLASSATEGVACAAPNGGVFLCPRALCSAQAASAGLSLPAFRHDEQMNSRGMKFKFQKGEKVLCFEPDPTKAKVLYDAKVVDILVSKDDKGRKNPEYLIHFNGWNRSWDRWAAEDHVLRDTDENRRLQRKLARKAVAR</sequence>
<dbReference type="SUPFAM" id="SSF53098">
    <property type="entry name" value="Ribonuclease H-like"/>
    <property type="match status" value="1"/>
</dbReference>
<feature type="non-terminal residue" evidence="3">
    <location>
        <position position="254"/>
    </location>
</feature>
<dbReference type="InterPro" id="IPR008676">
    <property type="entry name" value="MRG"/>
</dbReference>
<dbReference type="PANTHER" id="PTHR10880">
    <property type="entry name" value="MORTALITY FACTOR 4-LIKE PROTEIN"/>
    <property type="match status" value="1"/>
</dbReference>